<dbReference type="SUPFAM" id="SSF51316">
    <property type="entry name" value="Mss4-like"/>
    <property type="match status" value="1"/>
</dbReference>
<evidence type="ECO:0000256" key="2">
    <source>
        <dbReference type="ARBA" id="ARBA00022723"/>
    </source>
</evidence>
<dbReference type="GO" id="GO:0046872">
    <property type="term" value="F:metal ion binding"/>
    <property type="evidence" value="ECO:0007669"/>
    <property type="project" value="UniProtKB-KW"/>
</dbReference>
<evidence type="ECO:0000256" key="3">
    <source>
        <dbReference type="ARBA" id="ARBA00022833"/>
    </source>
</evidence>
<keyword evidence="2" id="KW-0479">Metal-binding</keyword>
<dbReference type="AlphaFoldDB" id="A0A6A6NMG0"/>
<dbReference type="OrthoDB" id="2993351at2759"/>
<protein>
    <submittedName>
        <fullName evidence="5">Mss4-like protein</fullName>
    </submittedName>
</protein>
<dbReference type="Gene3D" id="2.170.150.70">
    <property type="match status" value="1"/>
</dbReference>
<dbReference type="PROSITE" id="PS51891">
    <property type="entry name" value="CENP_V_GFA"/>
    <property type="match status" value="1"/>
</dbReference>
<sequence>MSSGGESGVYDGNCHCGAVRYTVKLSPPLPEYVVTQCNCSVCTKIGYLLVYPSIDDFTSTRGEDQLKEYRFGSKRRPHRMCGNCGCSILIDLSETGQNTYALNVRMFKDVDLDKFKYKYVDGKNLALPQYEI</sequence>
<name>A0A6A6NMG0_9PEZI</name>
<reference evidence="5" key="1">
    <citation type="journal article" date="2020" name="Stud. Mycol.">
        <title>101 Dothideomycetes genomes: a test case for predicting lifestyles and emergence of pathogens.</title>
        <authorList>
            <person name="Haridas S."/>
            <person name="Albert R."/>
            <person name="Binder M."/>
            <person name="Bloem J."/>
            <person name="Labutti K."/>
            <person name="Salamov A."/>
            <person name="Andreopoulos B."/>
            <person name="Baker S."/>
            <person name="Barry K."/>
            <person name="Bills G."/>
            <person name="Bluhm B."/>
            <person name="Cannon C."/>
            <person name="Castanera R."/>
            <person name="Culley D."/>
            <person name="Daum C."/>
            <person name="Ezra D."/>
            <person name="Gonzalez J."/>
            <person name="Henrissat B."/>
            <person name="Kuo A."/>
            <person name="Liang C."/>
            <person name="Lipzen A."/>
            <person name="Lutzoni F."/>
            <person name="Magnuson J."/>
            <person name="Mondo S."/>
            <person name="Nolan M."/>
            <person name="Ohm R."/>
            <person name="Pangilinan J."/>
            <person name="Park H.-J."/>
            <person name="Ramirez L."/>
            <person name="Alfaro M."/>
            <person name="Sun H."/>
            <person name="Tritt A."/>
            <person name="Yoshinaga Y."/>
            <person name="Zwiers L.-H."/>
            <person name="Turgeon B."/>
            <person name="Goodwin S."/>
            <person name="Spatafora J."/>
            <person name="Crous P."/>
            <person name="Grigoriev I."/>
        </authorList>
    </citation>
    <scope>NUCLEOTIDE SEQUENCE</scope>
    <source>
        <strain evidence="5">ATCC 16933</strain>
    </source>
</reference>
<gene>
    <name evidence="5" type="ORF">BDY21DRAFT_375125</name>
</gene>
<dbReference type="EMBL" id="MU001701">
    <property type="protein sequence ID" value="KAF2452922.1"/>
    <property type="molecule type" value="Genomic_DNA"/>
</dbReference>
<comment type="similarity">
    <text evidence="1">Belongs to the Gfa family.</text>
</comment>
<dbReference type="Pfam" id="PF04828">
    <property type="entry name" value="GFA"/>
    <property type="match status" value="1"/>
</dbReference>
<keyword evidence="3" id="KW-0862">Zinc</keyword>
<dbReference type="PANTHER" id="PTHR28620">
    <property type="entry name" value="CENTROMERE PROTEIN V"/>
    <property type="match status" value="1"/>
</dbReference>
<dbReference type="InterPro" id="IPR011057">
    <property type="entry name" value="Mss4-like_sf"/>
</dbReference>
<feature type="domain" description="CENP-V/GFA" evidence="4">
    <location>
        <begin position="10"/>
        <end position="131"/>
    </location>
</feature>
<dbReference type="GO" id="GO:0016846">
    <property type="term" value="F:carbon-sulfur lyase activity"/>
    <property type="evidence" value="ECO:0007669"/>
    <property type="project" value="InterPro"/>
</dbReference>
<organism evidence="5 6">
    <name type="scientific">Lineolata rhizophorae</name>
    <dbReference type="NCBI Taxonomy" id="578093"/>
    <lineage>
        <taxon>Eukaryota</taxon>
        <taxon>Fungi</taxon>
        <taxon>Dikarya</taxon>
        <taxon>Ascomycota</taxon>
        <taxon>Pezizomycotina</taxon>
        <taxon>Dothideomycetes</taxon>
        <taxon>Dothideomycetes incertae sedis</taxon>
        <taxon>Lineolatales</taxon>
        <taxon>Lineolataceae</taxon>
        <taxon>Lineolata</taxon>
    </lineage>
</organism>
<dbReference type="InterPro" id="IPR006913">
    <property type="entry name" value="CENP-V/GFA"/>
</dbReference>
<dbReference type="InterPro" id="IPR052355">
    <property type="entry name" value="CENP-V-like"/>
</dbReference>
<evidence type="ECO:0000256" key="1">
    <source>
        <dbReference type="ARBA" id="ARBA00005495"/>
    </source>
</evidence>
<proteinExistence type="inferred from homology"/>
<accession>A0A6A6NMG0</accession>
<dbReference type="Proteomes" id="UP000799766">
    <property type="component" value="Unassembled WGS sequence"/>
</dbReference>
<evidence type="ECO:0000313" key="6">
    <source>
        <dbReference type="Proteomes" id="UP000799766"/>
    </source>
</evidence>
<dbReference type="PANTHER" id="PTHR28620:SF1">
    <property type="entry name" value="CENP-V_GFA DOMAIN-CONTAINING PROTEIN"/>
    <property type="match status" value="1"/>
</dbReference>
<evidence type="ECO:0000259" key="4">
    <source>
        <dbReference type="PROSITE" id="PS51891"/>
    </source>
</evidence>
<evidence type="ECO:0000313" key="5">
    <source>
        <dbReference type="EMBL" id="KAF2452922.1"/>
    </source>
</evidence>
<keyword evidence="6" id="KW-1185">Reference proteome</keyword>